<reference evidence="2" key="1">
    <citation type="journal article" date="2019" name="Int. J. Syst. Evol. Microbiol.">
        <title>The Global Catalogue of Microorganisms (GCM) 10K type strain sequencing project: providing services to taxonomists for standard genome sequencing and annotation.</title>
        <authorList>
            <consortium name="The Broad Institute Genomics Platform"/>
            <consortium name="The Broad Institute Genome Sequencing Center for Infectious Disease"/>
            <person name="Wu L."/>
            <person name="Ma J."/>
        </authorList>
    </citation>
    <scope>NUCLEOTIDE SEQUENCE [LARGE SCALE GENOMIC DNA]</scope>
    <source>
        <strain evidence="2">CGMCC 4.7683</strain>
    </source>
</reference>
<proteinExistence type="predicted"/>
<comment type="caution">
    <text evidence="1">The sequence shown here is derived from an EMBL/GenBank/DDBJ whole genome shotgun (WGS) entry which is preliminary data.</text>
</comment>
<organism evidence="1 2">
    <name type="scientific">Amycolatopsis oliviviridis</name>
    <dbReference type="NCBI Taxonomy" id="1471590"/>
    <lineage>
        <taxon>Bacteria</taxon>
        <taxon>Bacillati</taxon>
        <taxon>Actinomycetota</taxon>
        <taxon>Actinomycetes</taxon>
        <taxon>Pseudonocardiales</taxon>
        <taxon>Pseudonocardiaceae</taxon>
        <taxon>Amycolatopsis</taxon>
    </lineage>
</organism>
<dbReference type="EMBL" id="BNAY01000019">
    <property type="protein sequence ID" value="GHH38568.1"/>
    <property type="molecule type" value="Genomic_DNA"/>
</dbReference>
<dbReference type="NCBIfam" id="TIGR03898">
    <property type="entry name" value="lanti_MRSA_kill"/>
    <property type="match status" value="1"/>
</dbReference>
<keyword evidence="2" id="KW-1185">Reference proteome</keyword>
<evidence type="ECO:0000313" key="2">
    <source>
        <dbReference type="Proteomes" id="UP000635387"/>
    </source>
</evidence>
<dbReference type="Proteomes" id="UP000635387">
    <property type="component" value="Unassembled WGS sequence"/>
</dbReference>
<accession>A0ABQ3MEI0</accession>
<dbReference type="InterPro" id="IPR027635">
    <property type="entry name" value="Lantibiotic2_lead_pep_dom"/>
</dbReference>
<evidence type="ECO:0000313" key="1">
    <source>
        <dbReference type="EMBL" id="GHH38568.1"/>
    </source>
</evidence>
<sequence>MDLVRAWKDPDYRSFVREFPENPAGQSALAQIDIAEAGVLGAGSETTLTAGCCNPLKTVTTVVSPWCSVSLAVC</sequence>
<gene>
    <name evidence="1" type="ORF">GCM10017790_84540</name>
</gene>
<protein>
    <recommendedName>
        <fullName evidence="3">Mersacidin/lichenicidin family type 2 lantibiotic</fullName>
    </recommendedName>
</protein>
<name>A0ABQ3MEI0_9PSEU</name>
<evidence type="ECO:0008006" key="3">
    <source>
        <dbReference type="Google" id="ProtNLM"/>
    </source>
</evidence>
<dbReference type="RefSeq" id="WP_191260058.1">
    <property type="nucleotide sequence ID" value="NZ_BNAY01000019.1"/>
</dbReference>